<proteinExistence type="predicted"/>
<dbReference type="RefSeq" id="WP_117355729.1">
    <property type="nucleotide sequence ID" value="NZ_QURH01000027.1"/>
</dbReference>
<feature type="chain" id="PRO_5016978017" evidence="1">
    <location>
        <begin position="31"/>
        <end position="124"/>
    </location>
</feature>
<organism evidence="2 3">
    <name type="scientific">Actinomadura logoneensis</name>
    <dbReference type="NCBI Taxonomy" id="2293572"/>
    <lineage>
        <taxon>Bacteria</taxon>
        <taxon>Bacillati</taxon>
        <taxon>Actinomycetota</taxon>
        <taxon>Actinomycetes</taxon>
        <taxon>Streptosporangiales</taxon>
        <taxon>Thermomonosporaceae</taxon>
        <taxon>Actinomadura</taxon>
    </lineage>
</organism>
<reference evidence="2 3" key="1">
    <citation type="submission" date="2018-08" db="EMBL/GenBank/DDBJ databases">
        <title>Actinomadura jelena sp. nov., a novel Actinomycete isolated from soil in Chad.</title>
        <authorList>
            <person name="Shi L."/>
        </authorList>
    </citation>
    <scope>NUCLEOTIDE SEQUENCE [LARGE SCALE GENOMIC DNA]</scope>
    <source>
        <strain evidence="2 3">NEAU-G17</strain>
    </source>
</reference>
<dbReference type="Proteomes" id="UP000261811">
    <property type="component" value="Unassembled WGS sequence"/>
</dbReference>
<protein>
    <submittedName>
        <fullName evidence="2">Uncharacterized protein</fullName>
    </submittedName>
</protein>
<sequence length="124" mass="14695">MLSTRRLGVASTSFALAVSMGLASATSAEAAVPYRNWVQNYHNWIGVKFHPDHYYWTAWEIWRNAPGNNFLIQWRLKGTKTYHTVQIPARKGHYWVTQRIPTKKTIYFRIYDWDFPSQWVAYHT</sequence>
<feature type="signal peptide" evidence="1">
    <location>
        <begin position="1"/>
        <end position="30"/>
    </location>
</feature>
<accession>A0A372JTL7</accession>
<gene>
    <name evidence="2" type="ORF">DZF91_01540</name>
</gene>
<keyword evidence="3" id="KW-1185">Reference proteome</keyword>
<dbReference type="EMBL" id="QURH01000027">
    <property type="protein sequence ID" value="RFU43347.1"/>
    <property type="molecule type" value="Genomic_DNA"/>
</dbReference>
<evidence type="ECO:0000313" key="2">
    <source>
        <dbReference type="EMBL" id="RFU43347.1"/>
    </source>
</evidence>
<dbReference type="AlphaFoldDB" id="A0A372JTL7"/>
<evidence type="ECO:0000256" key="1">
    <source>
        <dbReference type="SAM" id="SignalP"/>
    </source>
</evidence>
<name>A0A372JTL7_9ACTN</name>
<dbReference type="OrthoDB" id="135294at85012"/>
<keyword evidence="1" id="KW-0732">Signal</keyword>
<evidence type="ECO:0000313" key="3">
    <source>
        <dbReference type="Proteomes" id="UP000261811"/>
    </source>
</evidence>
<comment type="caution">
    <text evidence="2">The sequence shown here is derived from an EMBL/GenBank/DDBJ whole genome shotgun (WGS) entry which is preliminary data.</text>
</comment>